<comment type="caution">
    <text evidence="1">The sequence shown here is derived from an EMBL/GenBank/DDBJ whole genome shotgun (WGS) entry which is preliminary data.</text>
</comment>
<evidence type="ECO:0000313" key="1">
    <source>
        <dbReference type="EMBL" id="RHZ53005.1"/>
    </source>
</evidence>
<evidence type="ECO:0000313" key="2">
    <source>
        <dbReference type="Proteomes" id="UP000215305"/>
    </source>
</evidence>
<dbReference type="AlphaFoldDB" id="A0A397GQB0"/>
<gene>
    <name evidence="1" type="ORF">CDV56_106478</name>
</gene>
<dbReference type="VEuPathDB" id="FungiDB:CDV56_106478"/>
<name>A0A397GQB0_ASPTH</name>
<protein>
    <submittedName>
        <fullName evidence="1">Uncharacterized protein</fullName>
    </submittedName>
</protein>
<dbReference type="RefSeq" id="XP_026613487.1">
    <property type="nucleotide sequence ID" value="XM_026760097.1"/>
</dbReference>
<reference evidence="1" key="1">
    <citation type="submission" date="2018-08" db="EMBL/GenBank/DDBJ databases">
        <title>Draft genome sequence of azole-resistant Aspergillus thermomutatus (Neosartorya pseudofischeri) strain HMR AF 39, isolated from a human nasal aspirate.</title>
        <authorList>
            <person name="Parent-Michaud M."/>
            <person name="Dufresne P.J."/>
            <person name="Fournier E."/>
            <person name="Martineau C."/>
            <person name="Moreira S."/>
            <person name="Perkins V."/>
            <person name="De Repentigny L."/>
            <person name="Dufresne S.F."/>
        </authorList>
    </citation>
    <scope>NUCLEOTIDE SEQUENCE [LARGE SCALE GENOMIC DNA]</scope>
    <source>
        <strain evidence="1">HMR AF 39</strain>
    </source>
</reference>
<organism evidence="1 2">
    <name type="scientific">Aspergillus thermomutatus</name>
    <name type="common">Neosartorya pseudofischeri</name>
    <dbReference type="NCBI Taxonomy" id="41047"/>
    <lineage>
        <taxon>Eukaryota</taxon>
        <taxon>Fungi</taxon>
        <taxon>Dikarya</taxon>
        <taxon>Ascomycota</taxon>
        <taxon>Pezizomycotina</taxon>
        <taxon>Eurotiomycetes</taxon>
        <taxon>Eurotiomycetidae</taxon>
        <taxon>Eurotiales</taxon>
        <taxon>Aspergillaceae</taxon>
        <taxon>Aspergillus</taxon>
        <taxon>Aspergillus subgen. Fumigati</taxon>
    </lineage>
</organism>
<dbReference type="Proteomes" id="UP000215305">
    <property type="component" value="Unassembled WGS sequence"/>
</dbReference>
<accession>A0A397GQB0</accession>
<dbReference type="EMBL" id="NKHU02000128">
    <property type="protein sequence ID" value="RHZ53005.1"/>
    <property type="molecule type" value="Genomic_DNA"/>
</dbReference>
<sequence>MALETLTAELRILILKSMPDVQTLHDLIRVSATYRNTYHLSQKSILDRLVREHYGAVGLEEPIMAIQSAGLHAENSADKQRIIEVLDRQRISSSVPSKLDPSASIDLLHLHQTFQTILDTFSSHATRSSPSEPLRQQHTAPLRLSPTEKARILRALCRLQTYCNVFGAREWTEPASEQSVPAMSKRTSSTWYKNFTINEMWRLCFSSMAPWQVEEFGSVWVLMRNEYKRMFDEIQQEFPRTDSRWRALRPASLPTDPWELYPSSSDDVNDYSIYFNHLVLLGPAFLHKVLSQKSREDRWRLLACNSISSKSSFMDTVRVVRNPSPQLWSADKCMNDDILQGLRRMPAIDQPNPGWKQHWYGQDMADCAIFTPRSSVHESEDAQLRTFGHCAGWEWGYALWDAAGCA</sequence>
<keyword evidence="2" id="KW-1185">Reference proteome</keyword>
<dbReference type="OrthoDB" id="5304511at2759"/>
<dbReference type="GeneID" id="38128452"/>
<proteinExistence type="predicted"/>